<dbReference type="GO" id="GO:0005634">
    <property type="term" value="C:nucleus"/>
    <property type="evidence" value="ECO:0007669"/>
    <property type="project" value="UniProtKB-SubCell"/>
</dbReference>
<keyword evidence="4 11" id="KW-0479">Metal-binding</keyword>
<dbReference type="PANTHER" id="PTHR12999:SF17">
    <property type="entry name" value="ZINC FINGER RAN-BINDING DOMAIN-CONTAINING PROTEIN 2"/>
    <property type="match status" value="1"/>
</dbReference>
<evidence type="ECO:0000256" key="10">
    <source>
        <dbReference type="ARBA" id="ARBA00025731"/>
    </source>
</evidence>
<dbReference type="GO" id="GO:0006396">
    <property type="term" value="P:RNA processing"/>
    <property type="evidence" value="ECO:0007669"/>
    <property type="project" value="InterPro"/>
</dbReference>
<dbReference type="GO" id="GO:0008270">
    <property type="term" value="F:zinc ion binding"/>
    <property type="evidence" value="ECO:0007669"/>
    <property type="project" value="UniProtKB-KW"/>
</dbReference>
<comment type="subcellular location">
    <subcellularLocation>
        <location evidence="1 11">Nucleus</location>
    </subcellularLocation>
</comment>
<dbReference type="EMBL" id="CAIIXF020000001">
    <property type="protein sequence ID" value="CAH1776202.1"/>
    <property type="molecule type" value="Genomic_DNA"/>
</dbReference>
<dbReference type="Gene3D" id="4.10.1060.10">
    <property type="entry name" value="Zinc finger, RanBP2-type"/>
    <property type="match status" value="2"/>
</dbReference>
<protein>
    <recommendedName>
        <fullName evidence="2 11">Zinc finger Ran-binding domain-containing protein 2</fullName>
    </recommendedName>
</protein>
<name>A0A8J1TQD7_OWEFU</name>
<keyword evidence="9 11" id="KW-0539">Nucleus</keyword>
<evidence type="ECO:0000256" key="3">
    <source>
        <dbReference type="ARBA" id="ARBA00022553"/>
    </source>
</evidence>
<keyword evidence="3" id="KW-0597">Phosphoprotein</keyword>
<keyword evidence="8 11" id="KW-0694">RNA-binding</keyword>
<dbReference type="PROSITE" id="PS50199">
    <property type="entry name" value="ZF_RANBP2_2"/>
    <property type="match status" value="2"/>
</dbReference>
<organism evidence="13 14">
    <name type="scientific">Owenia fusiformis</name>
    <name type="common">Polychaete worm</name>
    <dbReference type="NCBI Taxonomy" id="6347"/>
    <lineage>
        <taxon>Eukaryota</taxon>
        <taxon>Metazoa</taxon>
        <taxon>Spiralia</taxon>
        <taxon>Lophotrochozoa</taxon>
        <taxon>Annelida</taxon>
        <taxon>Polychaeta</taxon>
        <taxon>Sedentaria</taxon>
        <taxon>Canalipalpata</taxon>
        <taxon>Sabellida</taxon>
        <taxon>Oweniida</taxon>
        <taxon>Oweniidae</taxon>
        <taxon>Owenia</taxon>
    </lineage>
</organism>
<evidence type="ECO:0000256" key="1">
    <source>
        <dbReference type="ARBA" id="ARBA00004123"/>
    </source>
</evidence>
<evidence type="ECO:0000313" key="14">
    <source>
        <dbReference type="Proteomes" id="UP000749559"/>
    </source>
</evidence>
<dbReference type="InterPro" id="IPR017337">
    <property type="entry name" value="ZRANB2"/>
</dbReference>
<dbReference type="GO" id="GO:0003723">
    <property type="term" value="F:RNA binding"/>
    <property type="evidence" value="ECO:0007669"/>
    <property type="project" value="UniProtKB-KW"/>
</dbReference>
<evidence type="ECO:0000256" key="6">
    <source>
        <dbReference type="ARBA" id="ARBA00022771"/>
    </source>
</evidence>
<comment type="similarity">
    <text evidence="10 11">Belongs to the ZRANB2 family.</text>
</comment>
<feature type="region of interest" description="Disordered" evidence="12">
    <location>
        <begin position="135"/>
        <end position="257"/>
    </location>
</feature>
<dbReference type="InterPro" id="IPR036443">
    <property type="entry name" value="Znf_RanBP2_sf"/>
</dbReference>
<proteinExistence type="inferred from homology"/>
<keyword evidence="7 11" id="KW-0862">Zinc</keyword>
<evidence type="ECO:0000256" key="8">
    <source>
        <dbReference type="ARBA" id="ARBA00022884"/>
    </source>
</evidence>
<dbReference type="PANTHER" id="PTHR12999">
    <property type="entry name" value="ZINC FINGER RAN-BINDING DOMAIN-CONTAINING PROTEIN 2 ZRANB2-RELATED"/>
    <property type="match status" value="1"/>
</dbReference>
<gene>
    <name evidence="13" type="ORF">OFUS_LOCUS3402</name>
</gene>
<keyword evidence="14" id="KW-1185">Reference proteome</keyword>
<feature type="compositionally biased region" description="Low complexity" evidence="12">
    <location>
        <begin position="211"/>
        <end position="227"/>
    </location>
</feature>
<dbReference type="PROSITE" id="PS01358">
    <property type="entry name" value="ZF_RANBP2_1"/>
    <property type="match status" value="2"/>
</dbReference>
<evidence type="ECO:0000256" key="4">
    <source>
        <dbReference type="ARBA" id="ARBA00022723"/>
    </source>
</evidence>
<accession>A0A8J1TQD7</accession>
<evidence type="ECO:0000313" key="13">
    <source>
        <dbReference type="EMBL" id="CAH1776202.1"/>
    </source>
</evidence>
<evidence type="ECO:0000256" key="2">
    <source>
        <dbReference type="ARBA" id="ARBA00017543"/>
    </source>
</evidence>
<reference evidence="13" key="1">
    <citation type="submission" date="2022-03" db="EMBL/GenBank/DDBJ databases">
        <authorList>
            <person name="Martin C."/>
        </authorList>
    </citation>
    <scope>NUCLEOTIDE SEQUENCE</scope>
</reference>
<dbReference type="GO" id="GO:0001530">
    <property type="term" value="F:lipopolysaccharide binding"/>
    <property type="evidence" value="ECO:0007669"/>
    <property type="project" value="TreeGrafter"/>
</dbReference>
<dbReference type="InterPro" id="IPR001876">
    <property type="entry name" value="Znf_RanBP2"/>
</dbReference>
<evidence type="ECO:0000256" key="7">
    <source>
        <dbReference type="ARBA" id="ARBA00022833"/>
    </source>
</evidence>
<keyword evidence="6" id="KW-0863">Zinc-finger</keyword>
<feature type="compositionally biased region" description="Acidic residues" evidence="12">
    <location>
        <begin position="150"/>
        <end position="168"/>
    </location>
</feature>
<dbReference type="Pfam" id="PF00641">
    <property type="entry name" value="Zn_ribbon_RanBP"/>
    <property type="match status" value="2"/>
</dbReference>
<evidence type="ECO:0000256" key="5">
    <source>
        <dbReference type="ARBA" id="ARBA00022737"/>
    </source>
</evidence>
<dbReference type="SUPFAM" id="SSF90209">
    <property type="entry name" value="Ran binding protein zinc finger-like"/>
    <property type="match status" value="2"/>
</dbReference>
<feature type="compositionally biased region" description="Basic residues" evidence="12">
    <location>
        <begin position="243"/>
        <end position="257"/>
    </location>
</feature>
<dbReference type="AlphaFoldDB" id="A0A8J1TQD7"/>
<dbReference type="Proteomes" id="UP000749559">
    <property type="component" value="Unassembled WGS sequence"/>
</dbReference>
<dbReference type="SMART" id="SM00547">
    <property type="entry name" value="ZnF_RBZ"/>
    <property type="match status" value="2"/>
</dbReference>
<sequence length="257" mass="29148">MYGRGNRPGDSDWVCSDGSCGNVNFSRRTSCNRCGKDRDYDFKKTKKGGIEIGKSMAEKSKGLFSADDWQCKTCGNVNWARRNTCNVCNSPKVGKVEERSGLGGGYMEREVVVEYKDRVEVEDDDYDEFGRLKKKKRTSVDTAPVAPPPVEDEEDEAEEEEDDDDDEDVSKYMLDSDDDDDDKDTSKYDLASDDDKPNNLSKSRSPKSRSRSSSSSSSSSSRSSSSRSRSRSRSPYYRDDKKKYRSRYIRKVKGQKE</sequence>
<evidence type="ECO:0000256" key="9">
    <source>
        <dbReference type="ARBA" id="ARBA00023242"/>
    </source>
</evidence>
<dbReference type="FunFam" id="4.10.1060.10:FF:000004">
    <property type="entry name" value="Zinc finger Ran-binding domain-containing protein 2"/>
    <property type="match status" value="1"/>
</dbReference>
<evidence type="ECO:0000256" key="12">
    <source>
        <dbReference type="SAM" id="MobiDB-lite"/>
    </source>
</evidence>
<comment type="caution">
    <text evidence="13">The sequence shown here is derived from an EMBL/GenBank/DDBJ whole genome shotgun (WGS) entry which is preliminary data.</text>
</comment>
<dbReference type="PIRSF" id="PIRSF037956">
    <property type="entry name" value="UCP037956_ZnF_Ran"/>
    <property type="match status" value="1"/>
</dbReference>
<evidence type="ECO:0000256" key="11">
    <source>
        <dbReference type="PIRNR" id="PIRNR037956"/>
    </source>
</evidence>
<keyword evidence="5" id="KW-0677">Repeat</keyword>
<dbReference type="OrthoDB" id="10035564at2759"/>